<feature type="region of interest" description="Disordered" evidence="3">
    <location>
        <begin position="439"/>
        <end position="458"/>
    </location>
</feature>
<keyword evidence="2" id="KW-0539">Nucleus</keyword>
<sequence>MSDKSKRQKRCFVSDEDVSTLLQRYGPTTVLALLQEVAQVREVNIDWNALVKKTKTGITNAREYQLLWRHLAYRQPLVDGLVDGAQPLDDGSDLEYELESYSSVSSEASMEAAACVKVLIASGTLNDSHMSNGMTIEAPLTISIPNGQRPESNMDTSPQSIPMLGSNFVVPVTVPKNPLPSVISTKGLDVNGASGANLPQRKRKLWSETEDRDLIAAVKRHGEGNWANMANMYFNGYRTASQLSKRWGIIKKQQGPLVGNQSKLSEIHLAHQAVNLSLDVPIRDNPKSAACSIISEGGNANVASNFGASSVSSKKGQPKNAFNIVPSGGFVNKPSLPANTNAFLSNVQHHSANLASPNLVSMVCGLKASTKVASTDTQTNHVAELGIKTLEDTAALSGLEIASLNEASCPGFPFRKDQIAACVRNSLLEHDEGKQIAIPGEPAREENEKHSFSDDKLKENSKGIHKALVDSIAPRLNSQSQTEKPKIVMSFNNGNHAKRSCSSKTNKAATDISLNDEPCWGRV</sequence>
<dbReference type="SMART" id="SM00717">
    <property type="entry name" value="SANT"/>
    <property type="match status" value="1"/>
</dbReference>
<comment type="caution">
    <text evidence="6">The sequence shown here is derived from an EMBL/GenBank/DDBJ whole genome shotgun (WGS) entry which is preliminary data.</text>
</comment>
<evidence type="ECO:0000256" key="2">
    <source>
        <dbReference type="ARBA" id="ARBA00023242"/>
    </source>
</evidence>
<dbReference type="InterPro" id="IPR017930">
    <property type="entry name" value="Myb_dom"/>
</dbReference>
<dbReference type="InterPro" id="IPR009057">
    <property type="entry name" value="Homeodomain-like_sf"/>
</dbReference>
<organism evidence="6 7">
    <name type="scientific">Cuscuta europaea</name>
    <name type="common">European dodder</name>
    <dbReference type="NCBI Taxonomy" id="41803"/>
    <lineage>
        <taxon>Eukaryota</taxon>
        <taxon>Viridiplantae</taxon>
        <taxon>Streptophyta</taxon>
        <taxon>Embryophyta</taxon>
        <taxon>Tracheophyta</taxon>
        <taxon>Spermatophyta</taxon>
        <taxon>Magnoliopsida</taxon>
        <taxon>eudicotyledons</taxon>
        <taxon>Gunneridae</taxon>
        <taxon>Pentapetalae</taxon>
        <taxon>asterids</taxon>
        <taxon>lamiids</taxon>
        <taxon>Solanales</taxon>
        <taxon>Convolvulaceae</taxon>
        <taxon>Cuscuteae</taxon>
        <taxon>Cuscuta</taxon>
        <taxon>Cuscuta subgen. Cuscuta</taxon>
    </lineage>
</organism>
<protein>
    <submittedName>
        <fullName evidence="6">Uncharacterized protein</fullName>
    </submittedName>
</protein>
<dbReference type="PANTHER" id="PTHR47206">
    <property type="entry name" value="HOMEODOMAIN-LIKE SUPERFAMILY PROTEIN"/>
    <property type="match status" value="1"/>
</dbReference>
<evidence type="ECO:0000256" key="3">
    <source>
        <dbReference type="SAM" id="MobiDB-lite"/>
    </source>
</evidence>
<dbReference type="OrthoDB" id="608866at2759"/>
<name>A0A9P0ZCJ8_CUSEU</name>
<feature type="domain" description="HTH myb-type" evidence="5">
    <location>
        <begin position="198"/>
        <end position="255"/>
    </location>
</feature>
<dbReference type="AlphaFoldDB" id="A0A9P0ZCJ8"/>
<evidence type="ECO:0000259" key="4">
    <source>
        <dbReference type="PROSITE" id="PS50090"/>
    </source>
</evidence>
<dbReference type="SUPFAM" id="SSF46689">
    <property type="entry name" value="Homeodomain-like"/>
    <property type="match status" value="1"/>
</dbReference>
<dbReference type="GO" id="GO:0010597">
    <property type="term" value="P:green leaf volatile biosynthetic process"/>
    <property type="evidence" value="ECO:0007669"/>
    <property type="project" value="UniProtKB-ARBA"/>
</dbReference>
<evidence type="ECO:0000256" key="1">
    <source>
        <dbReference type="ARBA" id="ARBA00004123"/>
    </source>
</evidence>
<accession>A0A9P0ZCJ8</accession>
<gene>
    <name evidence="6" type="ORF">CEURO_LOCUS14012</name>
</gene>
<dbReference type="Pfam" id="PF00249">
    <property type="entry name" value="Myb_DNA-binding"/>
    <property type="match status" value="1"/>
</dbReference>
<reference evidence="6" key="1">
    <citation type="submission" date="2022-07" db="EMBL/GenBank/DDBJ databases">
        <authorList>
            <person name="Macas J."/>
            <person name="Novak P."/>
            <person name="Neumann P."/>
        </authorList>
    </citation>
    <scope>NUCLEOTIDE SEQUENCE</scope>
</reference>
<proteinExistence type="predicted"/>
<keyword evidence="7" id="KW-1185">Reference proteome</keyword>
<feature type="compositionally biased region" description="Basic and acidic residues" evidence="3">
    <location>
        <begin position="442"/>
        <end position="458"/>
    </location>
</feature>
<evidence type="ECO:0000313" key="7">
    <source>
        <dbReference type="Proteomes" id="UP001152484"/>
    </source>
</evidence>
<dbReference type="Gene3D" id="1.10.10.60">
    <property type="entry name" value="Homeodomain-like"/>
    <property type="match status" value="1"/>
</dbReference>
<dbReference type="InterPro" id="IPR001005">
    <property type="entry name" value="SANT/Myb"/>
</dbReference>
<dbReference type="PANTHER" id="PTHR47206:SF1">
    <property type="entry name" value="HOMEODOMAIN-LIKE SUPERFAMILY PROTEIN"/>
    <property type="match status" value="1"/>
</dbReference>
<dbReference type="CDD" id="cd11660">
    <property type="entry name" value="SANT_TRF"/>
    <property type="match status" value="1"/>
</dbReference>
<dbReference type="PROSITE" id="PS51294">
    <property type="entry name" value="HTH_MYB"/>
    <property type="match status" value="1"/>
</dbReference>
<comment type="subcellular location">
    <subcellularLocation>
        <location evidence="1">Nucleus</location>
    </subcellularLocation>
</comment>
<dbReference type="EMBL" id="CAMAPE010000035">
    <property type="protein sequence ID" value="CAH9097791.1"/>
    <property type="molecule type" value="Genomic_DNA"/>
</dbReference>
<feature type="domain" description="Myb-like" evidence="4">
    <location>
        <begin position="198"/>
        <end position="247"/>
    </location>
</feature>
<dbReference type="PROSITE" id="PS50090">
    <property type="entry name" value="MYB_LIKE"/>
    <property type="match status" value="1"/>
</dbReference>
<dbReference type="GO" id="GO:0000976">
    <property type="term" value="F:transcription cis-regulatory region binding"/>
    <property type="evidence" value="ECO:0007669"/>
    <property type="project" value="UniProtKB-ARBA"/>
</dbReference>
<evidence type="ECO:0000259" key="5">
    <source>
        <dbReference type="PROSITE" id="PS51294"/>
    </source>
</evidence>
<evidence type="ECO:0000313" key="6">
    <source>
        <dbReference type="EMBL" id="CAH9097791.1"/>
    </source>
</evidence>
<dbReference type="Proteomes" id="UP001152484">
    <property type="component" value="Unassembled WGS sequence"/>
</dbReference>
<dbReference type="GO" id="GO:0005634">
    <property type="term" value="C:nucleus"/>
    <property type="evidence" value="ECO:0007669"/>
    <property type="project" value="UniProtKB-SubCell"/>
</dbReference>